<dbReference type="PATRIC" id="fig|1346791.3.peg.217"/>
<dbReference type="EMBL" id="AUWY01000022">
    <property type="protein sequence ID" value="EQB33958.1"/>
    <property type="molecule type" value="Genomic_DNA"/>
</dbReference>
<proteinExistence type="predicted"/>
<evidence type="ECO:0000259" key="1">
    <source>
        <dbReference type="Pfam" id="PF18135"/>
    </source>
</evidence>
<feature type="domain" description="Type ISP restriction-modification enzyme LLaBIII C-terminal specificity" evidence="1">
    <location>
        <begin position="1"/>
        <end position="282"/>
    </location>
</feature>
<dbReference type="RefSeq" id="WP_021316285.1">
    <property type="nucleotide sequence ID" value="NZ_AUWY01000022.1"/>
</dbReference>
<protein>
    <recommendedName>
        <fullName evidence="1">Type ISP restriction-modification enzyme LLaBIII C-terminal specificity domain-containing protein</fullName>
    </recommendedName>
</protein>
<dbReference type="Pfam" id="PF18135">
    <property type="entry name" value="Type_ISP_C"/>
    <property type="match status" value="1"/>
</dbReference>
<accession>T0KKU3</accession>
<evidence type="ECO:0000313" key="2">
    <source>
        <dbReference type="EMBL" id="EQB30773.1"/>
    </source>
</evidence>
<dbReference type="OrthoDB" id="5194627at2"/>
<keyword evidence="4" id="KW-1185">Reference proteome</keyword>
<dbReference type="eggNOG" id="COG0286">
    <property type="taxonomic scope" value="Bacteria"/>
</dbReference>
<dbReference type="REBASE" id="75498">
    <property type="entry name" value="SumRL3ORF1145P"/>
</dbReference>
<sequence length="320" mass="37135">MKWSETLKRRKRARVTEAYDRSRVRRAAYRPFHAEWLYHSDLFIDRPGLSDTVFPLGAANEAICFSDVGSRTDYCVLAVSGIADLHFGAAVDGYQQVARYRYTKSGERIDNITDWAFNKFVKQYGRKGVTKDAIFHYVYAVLHDPVYREKYALNLKREFPRIPFYPDFARWAAWGEALMAMHIGYEEVEPCPVERIDTPNPKRAEGTHPKPILKSMPEQGLVRVDEDTQITGIPREAWDYRLGNRSAIDWVLDQHKEKTPRDPTIREKFNSYRFADYKEGMIALLAKVVRVSVDTVAITGGMQELDRSGWAIERRDDRDE</sequence>
<organism evidence="3 4">
    <name type="scientific">Sphingobium ummariense RL-3</name>
    <dbReference type="NCBI Taxonomy" id="1346791"/>
    <lineage>
        <taxon>Bacteria</taxon>
        <taxon>Pseudomonadati</taxon>
        <taxon>Pseudomonadota</taxon>
        <taxon>Alphaproteobacteria</taxon>
        <taxon>Sphingomonadales</taxon>
        <taxon>Sphingomonadaceae</taxon>
        <taxon>Sphingobium</taxon>
    </lineage>
</organism>
<dbReference type="InterPro" id="IPR041635">
    <property type="entry name" value="Type_ISP_LLaBIII_C"/>
</dbReference>
<comment type="caution">
    <text evidence="3">The sequence shown here is derived from an EMBL/GenBank/DDBJ whole genome shotgun (WGS) entry which is preliminary data.</text>
</comment>
<reference evidence="3 4" key="1">
    <citation type="journal article" date="2013" name="Genome Announc.">
        <title>Draft Genome Sequence of Sphingobium ummariense Strain RL-3, a Hexachlorocyclohexane-Degrading Bacterium.</title>
        <authorList>
            <person name="Kohli P."/>
            <person name="Dua A."/>
            <person name="Sangwan N."/>
            <person name="Oldach P."/>
            <person name="Khurana J.P."/>
            <person name="Lal R."/>
        </authorList>
    </citation>
    <scope>NUCLEOTIDE SEQUENCE [LARGE SCALE GENOMIC DNA]</scope>
    <source>
        <strain evidence="3 4">RL-3</strain>
    </source>
</reference>
<evidence type="ECO:0000313" key="4">
    <source>
        <dbReference type="Proteomes" id="UP000015523"/>
    </source>
</evidence>
<name>T0KKU3_9SPHN</name>
<dbReference type="AlphaFoldDB" id="T0KKU3"/>
<dbReference type="EMBL" id="AUWY01000117">
    <property type="protein sequence ID" value="EQB30773.1"/>
    <property type="molecule type" value="Genomic_DNA"/>
</dbReference>
<dbReference type="Proteomes" id="UP000015523">
    <property type="component" value="Unassembled WGS sequence"/>
</dbReference>
<gene>
    <name evidence="3" type="ORF">M529_01145</name>
    <name evidence="2" type="ORF">M529_18015</name>
</gene>
<dbReference type="STRING" id="1346791.M529_01145"/>
<evidence type="ECO:0000313" key="3">
    <source>
        <dbReference type="EMBL" id="EQB33958.1"/>
    </source>
</evidence>